<evidence type="ECO:0000313" key="2">
    <source>
        <dbReference type="Proteomes" id="UP001221757"/>
    </source>
</evidence>
<dbReference type="Proteomes" id="UP001221757">
    <property type="component" value="Unassembled WGS sequence"/>
</dbReference>
<accession>A0AAD7FBD2</accession>
<comment type="caution">
    <text evidence="1">The sequence shown here is derived from an EMBL/GenBank/DDBJ whole genome shotgun (WGS) entry which is preliminary data.</text>
</comment>
<name>A0AAD7FBD2_MYCRO</name>
<gene>
    <name evidence="1" type="ORF">B0H17DRAFT_15530</name>
</gene>
<keyword evidence="2" id="KW-1185">Reference proteome</keyword>
<dbReference type="AlphaFoldDB" id="A0AAD7FBD2"/>
<proteinExistence type="predicted"/>
<dbReference type="EMBL" id="JARKIE010001005">
    <property type="protein sequence ID" value="KAJ7610326.1"/>
    <property type="molecule type" value="Genomic_DNA"/>
</dbReference>
<evidence type="ECO:0000313" key="1">
    <source>
        <dbReference type="EMBL" id="KAJ7610326.1"/>
    </source>
</evidence>
<reference evidence="1" key="1">
    <citation type="submission" date="2023-03" db="EMBL/GenBank/DDBJ databases">
        <title>Massive genome expansion in bonnet fungi (Mycena s.s.) driven by repeated elements and novel gene families across ecological guilds.</title>
        <authorList>
            <consortium name="Lawrence Berkeley National Laboratory"/>
            <person name="Harder C.B."/>
            <person name="Miyauchi S."/>
            <person name="Viragh M."/>
            <person name="Kuo A."/>
            <person name="Thoen E."/>
            <person name="Andreopoulos B."/>
            <person name="Lu D."/>
            <person name="Skrede I."/>
            <person name="Drula E."/>
            <person name="Henrissat B."/>
            <person name="Morin E."/>
            <person name="Kohler A."/>
            <person name="Barry K."/>
            <person name="LaButti K."/>
            <person name="Morin E."/>
            <person name="Salamov A."/>
            <person name="Lipzen A."/>
            <person name="Mereny Z."/>
            <person name="Hegedus B."/>
            <person name="Baldrian P."/>
            <person name="Stursova M."/>
            <person name="Weitz H."/>
            <person name="Taylor A."/>
            <person name="Grigoriev I.V."/>
            <person name="Nagy L.G."/>
            <person name="Martin F."/>
            <person name="Kauserud H."/>
        </authorList>
    </citation>
    <scope>NUCLEOTIDE SEQUENCE</scope>
    <source>
        <strain evidence="1">CBHHK067</strain>
    </source>
</reference>
<protein>
    <submittedName>
        <fullName evidence="1">Uncharacterized protein</fullName>
    </submittedName>
</protein>
<organism evidence="1 2">
    <name type="scientific">Mycena rosella</name>
    <name type="common">Pink bonnet</name>
    <name type="synonym">Agaricus rosellus</name>
    <dbReference type="NCBI Taxonomy" id="1033263"/>
    <lineage>
        <taxon>Eukaryota</taxon>
        <taxon>Fungi</taxon>
        <taxon>Dikarya</taxon>
        <taxon>Basidiomycota</taxon>
        <taxon>Agaricomycotina</taxon>
        <taxon>Agaricomycetes</taxon>
        <taxon>Agaricomycetidae</taxon>
        <taxon>Agaricales</taxon>
        <taxon>Marasmiineae</taxon>
        <taxon>Mycenaceae</taxon>
        <taxon>Mycena</taxon>
    </lineage>
</organism>
<sequence length="296" mass="32493">MHRTRARAGPHFLLGFGGGGGLGVEVCAGWPSGTVRQARHQQCPLHFARGSPSRALAPRTRVPSSRLVLPFVPPCLRSRSRLVCSVVEGARGRPRHTLAPVSSNPVMRRTRGVRGRLRGRRAGGSISFRCRLVHSVMDPTRVRGRGRATNAVVFPTSFLPVPFFRLSSILSWPGRASSEMEDVVSRGLELVSSSCSFSSLSFHFGPEARWRASAGSSRLLVSTRIVLVLLCSVLDPTRAVRRGGQGVSSSARSVLELVCSPFPLWIWRCGGWGVSCLRAWGEARWSRVVRRRHLCR</sequence>